<evidence type="ECO:0000256" key="1">
    <source>
        <dbReference type="ARBA" id="ARBA00022490"/>
    </source>
</evidence>
<keyword evidence="1 4" id="KW-0963">Cytoplasm</keyword>
<proteinExistence type="inferred from homology"/>
<name>A0A0L0G4Q1_9EUKA</name>
<protein>
    <recommendedName>
        <fullName evidence="4">Molybdopterin synthase catalytic subunit</fullName>
        <ecNumber evidence="4">2.8.1.12</ecNumber>
    </recommendedName>
    <alternativeName>
        <fullName evidence="4">Molybdenum cofactor synthesis protein 2 large subunit</fullName>
    </alternativeName>
    <alternativeName>
        <fullName evidence="4">Molybdenum cofactor synthesis protein 2B</fullName>
        <shortName evidence="4">MOCS2B</shortName>
    </alternativeName>
</protein>
<evidence type="ECO:0000313" key="6">
    <source>
        <dbReference type="Proteomes" id="UP000054560"/>
    </source>
</evidence>
<keyword evidence="3 4" id="KW-0501">Molybdenum cofactor biosynthesis</keyword>
<dbReference type="InterPro" id="IPR028888">
    <property type="entry name" value="MOCS2B_euk"/>
</dbReference>
<dbReference type="InterPro" id="IPR036563">
    <property type="entry name" value="MoaE_sf"/>
</dbReference>
<accession>A0A0L0G4Q1</accession>
<feature type="binding site" evidence="4">
    <location>
        <position position="119"/>
    </location>
    <ligand>
        <name>substrate</name>
    </ligand>
</feature>
<dbReference type="CDD" id="cd00756">
    <property type="entry name" value="MoaE"/>
    <property type="match status" value="1"/>
</dbReference>
<evidence type="ECO:0000256" key="3">
    <source>
        <dbReference type="ARBA" id="ARBA00023150"/>
    </source>
</evidence>
<dbReference type="Gene3D" id="3.90.1170.40">
    <property type="entry name" value="Molybdopterin biosynthesis MoaE subunit"/>
    <property type="match status" value="1"/>
</dbReference>
<keyword evidence="2 4" id="KW-0808">Transferase</keyword>
<dbReference type="AlphaFoldDB" id="A0A0L0G4Q1"/>
<dbReference type="SUPFAM" id="SSF54690">
    <property type="entry name" value="Molybdopterin synthase subunit MoaE"/>
    <property type="match status" value="1"/>
</dbReference>
<organism evidence="5 6">
    <name type="scientific">Sphaeroforma arctica JP610</name>
    <dbReference type="NCBI Taxonomy" id="667725"/>
    <lineage>
        <taxon>Eukaryota</taxon>
        <taxon>Ichthyosporea</taxon>
        <taxon>Ichthyophonida</taxon>
        <taxon>Sphaeroforma</taxon>
    </lineage>
</organism>
<dbReference type="InterPro" id="IPR003448">
    <property type="entry name" value="Mopterin_biosynth_MoaE"/>
</dbReference>
<evidence type="ECO:0000313" key="5">
    <source>
        <dbReference type="EMBL" id="KNC83884.1"/>
    </source>
</evidence>
<comment type="catalytic activity">
    <reaction evidence="4">
        <text>2 [molybdopterin-synthase sulfur-carrier protein]-C-terminal-Gly-aminoethanethioate + cyclic pyranopterin phosphate + H2O = molybdopterin + 2 [molybdopterin-synthase sulfur-carrier protein]-C-terminal Gly-Gly + 2 H(+)</text>
        <dbReference type="Rhea" id="RHEA:26333"/>
        <dbReference type="Rhea" id="RHEA-COMP:12202"/>
        <dbReference type="Rhea" id="RHEA-COMP:19907"/>
        <dbReference type="ChEBI" id="CHEBI:15377"/>
        <dbReference type="ChEBI" id="CHEBI:15378"/>
        <dbReference type="ChEBI" id="CHEBI:58698"/>
        <dbReference type="ChEBI" id="CHEBI:59648"/>
        <dbReference type="ChEBI" id="CHEBI:90778"/>
        <dbReference type="ChEBI" id="CHEBI:232372"/>
        <dbReference type="EC" id="2.8.1.12"/>
    </reaction>
</comment>
<feature type="binding site" evidence="4">
    <location>
        <begin position="103"/>
        <end position="104"/>
    </location>
    <ligand>
        <name>substrate</name>
    </ligand>
</feature>
<dbReference type="STRING" id="667725.A0A0L0G4Q1"/>
<comment type="subunit">
    <text evidence="4">Heterotetramer; composed of 2 small (MOCS2A) and 2 large (MOCS2B) subunits.</text>
</comment>
<dbReference type="GO" id="GO:1990140">
    <property type="term" value="C:molybdopterin synthase complex"/>
    <property type="evidence" value="ECO:0007669"/>
    <property type="project" value="UniProtKB-UniRule"/>
</dbReference>
<comment type="similarity">
    <text evidence="4">Belongs to the MoaE family. MOCS2B subfamily.</text>
</comment>
<dbReference type="Proteomes" id="UP000054560">
    <property type="component" value="Unassembled WGS sequence"/>
</dbReference>
<comment type="pathway">
    <text evidence="4">Cofactor biosynthesis; molybdopterin biosynthesis.</text>
</comment>
<dbReference type="UniPathway" id="UPA00344"/>
<feature type="binding site" evidence="4">
    <location>
        <begin position="126"/>
        <end position="128"/>
    </location>
    <ligand>
        <name>substrate</name>
    </ligand>
</feature>
<dbReference type="OrthoDB" id="5531344at2759"/>
<dbReference type="EMBL" id="KQ241803">
    <property type="protein sequence ID" value="KNC83884.1"/>
    <property type="molecule type" value="Genomic_DNA"/>
</dbReference>
<dbReference type="eggNOG" id="KOG3307">
    <property type="taxonomic scope" value="Eukaryota"/>
</dbReference>
<dbReference type="EC" id="2.8.1.12" evidence="4"/>
<dbReference type="FunFam" id="3.90.1170.40:FF:000002">
    <property type="entry name" value="Molybdopterin synthase catalytic subunit"/>
    <property type="match status" value="1"/>
</dbReference>
<dbReference type="HAMAP" id="MF_03052">
    <property type="entry name" value="MOC2B"/>
    <property type="match status" value="1"/>
</dbReference>
<gene>
    <name evidence="5" type="ORF">SARC_03874</name>
</gene>
<comment type="subcellular location">
    <subcellularLocation>
        <location evidence="4">Cytoplasm</location>
    </subcellularLocation>
</comment>
<comment type="function">
    <text evidence="4">Catalytic subunit of the molybdopterin synthase complex, a complex that catalyzes the conversion of precursor Z into molybdopterin. Acts by mediating the incorporation of 2 sulfur atoms from thiocarboxylated MOCS2A into precursor Z to generate a dithiolene group.</text>
</comment>
<evidence type="ECO:0000256" key="4">
    <source>
        <dbReference type="HAMAP-Rule" id="MF_03052"/>
    </source>
</evidence>
<dbReference type="GeneID" id="25904378"/>
<dbReference type="RefSeq" id="XP_014157786.1">
    <property type="nucleotide sequence ID" value="XM_014302311.1"/>
</dbReference>
<evidence type="ECO:0000256" key="2">
    <source>
        <dbReference type="ARBA" id="ARBA00022679"/>
    </source>
</evidence>
<reference evidence="5 6" key="1">
    <citation type="submission" date="2011-02" db="EMBL/GenBank/DDBJ databases">
        <title>The Genome Sequence of Sphaeroforma arctica JP610.</title>
        <authorList>
            <consortium name="The Broad Institute Genome Sequencing Platform"/>
            <person name="Russ C."/>
            <person name="Cuomo C."/>
            <person name="Young S.K."/>
            <person name="Zeng Q."/>
            <person name="Gargeya S."/>
            <person name="Alvarado L."/>
            <person name="Berlin A."/>
            <person name="Chapman S.B."/>
            <person name="Chen Z."/>
            <person name="Freedman E."/>
            <person name="Gellesch M."/>
            <person name="Goldberg J."/>
            <person name="Griggs A."/>
            <person name="Gujja S."/>
            <person name="Heilman E."/>
            <person name="Heiman D."/>
            <person name="Howarth C."/>
            <person name="Mehta T."/>
            <person name="Neiman D."/>
            <person name="Pearson M."/>
            <person name="Roberts A."/>
            <person name="Saif S."/>
            <person name="Shea T."/>
            <person name="Shenoy N."/>
            <person name="Sisk P."/>
            <person name="Stolte C."/>
            <person name="Sykes S."/>
            <person name="White J."/>
            <person name="Yandava C."/>
            <person name="Burger G."/>
            <person name="Gray M.W."/>
            <person name="Holland P.W.H."/>
            <person name="King N."/>
            <person name="Lang F.B.F."/>
            <person name="Roger A.J."/>
            <person name="Ruiz-Trillo I."/>
            <person name="Haas B."/>
            <person name="Nusbaum C."/>
            <person name="Birren B."/>
        </authorList>
    </citation>
    <scope>NUCLEOTIDE SEQUENCE [LARGE SCALE GENOMIC DNA]</scope>
    <source>
        <strain evidence="5 6">JP610</strain>
    </source>
</reference>
<dbReference type="GO" id="GO:0030366">
    <property type="term" value="F:molybdopterin synthase activity"/>
    <property type="evidence" value="ECO:0007669"/>
    <property type="project" value="UniProtKB-UniRule"/>
</dbReference>
<dbReference type="Pfam" id="PF02391">
    <property type="entry name" value="MoaE"/>
    <property type="match status" value="1"/>
</dbReference>
<sequence length="152" mass="16762">MAGIDYVTVTSDVLDLAALTDMVGREDAGAISTFIGTTRNSFKGREVVRLEYEAYGTMAEKQMKIICATLREKFSVINIAIAHRIGVVPVRETSVIIAVSSAHRIDSLQAVHYGIDAVKELVPIWKKEFYADGSVPEWKENCEGCTRTLNAH</sequence>
<keyword evidence="6" id="KW-1185">Reference proteome</keyword>
<dbReference type="GO" id="GO:0006777">
    <property type="term" value="P:Mo-molybdopterin cofactor biosynthetic process"/>
    <property type="evidence" value="ECO:0007669"/>
    <property type="project" value="UniProtKB-UniRule"/>
</dbReference>
<dbReference type="PANTHER" id="PTHR23404">
    <property type="entry name" value="MOLYBDOPTERIN SYNTHASE RELATED"/>
    <property type="match status" value="1"/>
</dbReference>